<reference evidence="4 5" key="1">
    <citation type="submission" date="2016-03" db="EMBL/GenBank/DDBJ databases">
        <title>Comparative genomics of Pseudogymnoascus destructans, the fungus causing white-nose syndrome of bats.</title>
        <authorList>
            <person name="Palmer J.M."/>
            <person name="Drees K.P."/>
            <person name="Foster J.T."/>
            <person name="Lindner D.L."/>
        </authorList>
    </citation>
    <scope>NUCLEOTIDE SEQUENCE [LARGE SCALE GENOMIC DNA]</scope>
    <source>
        <strain evidence="4 5">UAMH 10579</strain>
    </source>
</reference>
<feature type="compositionally biased region" description="Basic and acidic residues" evidence="2">
    <location>
        <begin position="50"/>
        <end position="64"/>
    </location>
</feature>
<sequence length="500" mass="54994">MSASSSGLTLRPGNNVRVKSESDIDPEAYFDPETNVDGFMEDTPEASVGEDTRSDVEETEEEKKLRKKREYNRVAQREFRRRRKDRMTKLEQTQSVTVTEQNNEIFHLRRQNQDLRAQNEMLRAQVFASGSGWHPNEGMAGPPTVPSSLSSSRRHKASIDSSASSILESMTSDGSMMEVLGTPNILPANQLAMTSSMLPSAMNAFAGTMPSSGNMQGMQYPTGYPAGSRAGPQDNSGAYDFSSVAAGTSTFQTMGSMPYTISSQSQVRTQLSHPNQQPSSSRSMADQSNPIAMMAANRIKISAAINNLFSLLIQEAPSFPPPASNQPCPRHLQILSAISASLPAPFRPTPTQLTTAHYYGVDMIPSPTLRDRLCRVGPDVSAAFLHDFDFLVLVPNADIQHRLIIWGEEPFNEFSWEFSREIIARWGWLVGQPWAERANFWRTQRGLAPLPMPVEAPEGNLWGMSQQLRLGALGGESMVGSAVVGMAGLGLHPHNQHHMQ</sequence>
<protein>
    <recommendedName>
        <fullName evidence="3">BZIP domain-containing protein</fullName>
    </recommendedName>
</protein>
<dbReference type="InterPro" id="IPR021833">
    <property type="entry name" value="DUF3425"/>
</dbReference>
<reference evidence="5" key="2">
    <citation type="journal article" date="2018" name="Nat. Commun.">
        <title>Extreme sensitivity to ultraviolet light in the fungal pathogen causing white-nose syndrome of bats.</title>
        <authorList>
            <person name="Palmer J.M."/>
            <person name="Drees K.P."/>
            <person name="Foster J.T."/>
            <person name="Lindner D.L."/>
        </authorList>
    </citation>
    <scope>NUCLEOTIDE SEQUENCE [LARGE SCALE GENOMIC DNA]</scope>
    <source>
        <strain evidence="5">UAMH 10579</strain>
    </source>
</reference>
<organism evidence="4 5">
    <name type="scientific">Pseudogymnoascus verrucosus</name>
    <dbReference type="NCBI Taxonomy" id="342668"/>
    <lineage>
        <taxon>Eukaryota</taxon>
        <taxon>Fungi</taxon>
        <taxon>Dikarya</taxon>
        <taxon>Ascomycota</taxon>
        <taxon>Pezizomycotina</taxon>
        <taxon>Leotiomycetes</taxon>
        <taxon>Thelebolales</taxon>
        <taxon>Thelebolaceae</taxon>
        <taxon>Pseudogymnoascus</taxon>
    </lineage>
</organism>
<feature type="coiled-coil region" evidence="1">
    <location>
        <begin position="98"/>
        <end position="125"/>
    </location>
</feature>
<dbReference type="EMBL" id="KV460236">
    <property type="protein sequence ID" value="OBT95382.1"/>
    <property type="molecule type" value="Genomic_DNA"/>
</dbReference>
<dbReference type="Pfam" id="PF11905">
    <property type="entry name" value="DUF3425"/>
    <property type="match status" value="1"/>
</dbReference>
<dbReference type="STRING" id="342668.A0A1B8GHR0"/>
<dbReference type="AlphaFoldDB" id="A0A1B8GHR0"/>
<evidence type="ECO:0000313" key="4">
    <source>
        <dbReference type="EMBL" id="OBT95382.1"/>
    </source>
</evidence>
<dbReference type="SMART" id="SM00338">
    <property type="entry name" value="BRLZ"/>
    <property type="match status" value="1"/>
</dbReference>
<keyword evidence="5" id="KW-1185">Reference proteome</keyword>
<evidence type="ECO:0000256" key="1">
    <source>
        <dbReference type="SAM" id="Coils"/>
    </source>
</evidence>
<feature type="region of interest" description="Disordered" evidence="2">
    <location>
        <begin position="130"/>
        <end position="154"/>
    </location>
</feature>
<dbReference type="RefSeq" id="XP_018129115.1">
    <property type="nucleotide sequence ID" value="XM_018275991.2"/>
</dbReference>
<keyword evidence="1" id="KW-0175">Coiled coil</keyword>
<gene>
    <name evidence="4" type="ORF">VE01_06546</name>
</gene>
<dbReference type="Proteomes" id="UP000091956">
    <property type="component" value="Unassembled WGS sequence"/>
</dbReference>
<dbReference type="OrthoDB" id="2245989at2759"/>
<dbReference type="SUPFAM" id="SSF57959">
    <property type="entry name" value="Leucine zipper domain"/>
    <property type="match status" value="1"/>
</dbReference>
<name>A0A1B8GHR0_9PEZI</name>
<feature type="region of interest" description="Disordered" evidence="2">
    <location>
        <begin position="262"/>
        <end position="286"/>
    </location>
</feature>
<dbReference type="GO" id="GO:0003700">
    <property type="term" value="F:DNA-binding transcription factor activity"/>
    <property type="evidence" value="ECO:0007669"/>
    <property type="project" value="InterPro"/>
</dbReference>
<dbReference type="GeneID" id="28839932"/>
<dbReference type="PANTHER" id="PTHR38116:SF9">
    <property type="entry name" value="BZIP DOMAIN-CONTAINING PROTEIN"/>
    <property type="match status" value="1"/>
</dbReference>
<evidence type="ECO:0000256" key="2">
    <source>
        <dbReference type="SAM" id="MobiDB-lite"/>
    </source>
</evidence>
<accession>A0A1B8GHR0</accession>
<dbReference type="InterPro" id="IPR004827">
    <property type="entry name" value="bZIP"/>
</dbReference>
<proteinExistence type="predicted"/>
<feature type="domain" description="BZIP" evidence="3">
    <location>
        <begin position="60"/>
        <end position="128"/>
    </location>
</feature>
<dbReference type="InterPro" id="IPR046347">
    <property type="entry name" value="bZIP_sf"/>
</dbReference>
<dbReference type="PANTHER" id="PTHR38116">
    <property type="entry name" value="CHROMOSOME 7, WHOLE GENOME SHOTGUN SEQUENCE"/>
    <property type="match status" value="1"/>
</dbReference>
<evidence type="ECO:0000313" key="5">
    <source>
        <dbReference type="Proteomes" id="UP000091956"/>
    </source>
</evidence>
<evidence type="ECO:0000259" key="3">
    <source>
        <dbReference type="SMART" id="SM00338"/>
    </source>
</evidence>
<feature type="region of interest" description="Disordered" evidence="2">
    <location>
        <begin position="1"/>
        <end position="68"/>
    </location>
</feature>
<dbReference type="Gene3D" id="1.20.5.170">
    <property type="match status" value="1"/>
</dbReference>